<proteinExistence type="predicted"/>
<protein>
    <recommendedName>
        <fullName evidence="1">PIN domain-containing protein</fullName>
    </recommendedName>
</protein>
<dbReference type="SUPFAM" id="SSF88723">
    <property type="entry name" value="PIN domain-like"/>
    <property type="match status" value="1"/>
</dbReference>
<evidence type="ECO:0000259" key="1">
    <source>
        <dbReference type="Pfam" id="PF01850"/>
    </source>
</evidence>
<sequence>MAKILLDTNIILRYLRNDDAFLSPKAKKFFDLAQNGQLELYIDEIVIAEVIWVNKSVYKARPLVTLKTIQDLLSFNWIKNPRKQIILSALSLAISNPSLNYVDCWLYCLSKEENLPLQTFDQKLKHLKSPHTR</sequence>
<name>A0A1F6A3Z2_9BACT</name>
<dbReference type="Proteomes" id="UP000177871">
    <property type="component" value="Unassembled WGS sequence"/>
</dbReference>
<evidence type="ECO:0000313" key="3">
    <source>
        <dbReference type="Proteomes" id="UP000177871"/>
    </source>
</evidence>
<reference evidence="2 3" key="1">
    <citation type="journal article" date="2016" name="Nat. Commun.">
        <title>Thousands of microbial genomes shed light on interconnected biogeochemical processes in an aquifer system.</title>
        <authorList>
            <person name="Anantharaman K."/>
            <person name="Brown C.T."/>
            <person name="Hug L.A."/>
            <person name="Sharon I."/>
            <person name="Castelle C.J."/>
            <person name="Probst A.J."/>
            <person name="Thomas B.C."/>
            <person name="Singh A."/>
            <person name="Wilkins M.J."/>
            <person name="Karaoz U."/>
            <person name="Brodie E.L."/>
            <person name="Williams K.H."/>
            <person name="Hubbard S.S."/>
            <person name="Banfield J.F."/>
        </authorList>
    </citation>
    <scope>NUCLEOTIDE SEQUENCE [LARGE SCALE GENOMIC DNA]</scope>
</reference>
<dbReference type="Pfam" id="PF01850">
    <property type="entry name" value="PIN"/>
    <property type="match status" value="1"/>
</dbReference>
<gene>
    <name evidence="2" type="ORF">A2721_02450</name>
</gene>
<comment type="caution">
    <text evidence="2">The sequence shown here is derived from an EMBL/GenBank/DDBJ whole genome shotgun (WGS) entry which is preliminary data.</text>
</comment>
<dbReference type="InterPro" id="IPR002716">
    <property type="entry name" value="PIN_dom"/>
</dbReference>
<dbReference type="AlphaFoldDB" id="A0A1F6A3Z2"/>
<dbReference type="EMBL" id="MFJK01000011">
    <property type="protein sequence ID" value="OGG18977.1"/>
    <property type="molecule type" value="Genomic_DNA"/>
</dbReference>
<accession>A0A1F6A3Z2</accession>
<feature type="domain" description="PIN" evidence="1">
    <location>
        <begin position="4"/>
        <end position="127"/>
    </location>
</feature>
<dbReference type="Gene3D" id="3.40.50.1010">
    <property type="entry name" value="5'-nuclease"/>
    <property type="match status" value="1"/>
</dbReference>
<dbReference type="InterPro" id="IPR029060">
    <property type="entry name" value="PIN-like_dom_sf"/>
</dbReference>
<dbReference type="STRING" id="1798381.A2721_02450"/>
<organism evidence="2 3">
    <name type="scientific">Candidatus Gottesmanbacteria bacterium RIFCSPHIGHO2_01_FULL_47_48</name>
    <dbReference type="NCBI Taxonomy" id="1798381"/>
    <lineage>
        <taxon>Bacteria</taxon>
        <taxon>Candidatus Gottesmaniibacteriota</taxon>
    </lineage>
</organism>
<evidence type="ECO:0000313" key="2">
    <source>
        <dbReference type="EMBL" id="OGG18977.1"/>
    </source>
</evidence>